<sequence length="388" mass="43670">MNVVIVSHMFPSPQDPIDGIFVLQQAKALSERGHDVEVISPIPYVPKTISKVLGQPPSTEVPNSDTYDDIAVHYPRYWSLPRPETLPFVAYSLRRTLKHHQHLFEQADIINAHVALPDGFGSVPLARLLEVPLVTTIHGVDLQHTIHKSIILKRQVRTVFEASDRIILNSEKLQRIYAENFEGTEKIRVIFNGLATESALSAEPIEEFTELFRMISVGNLIAEKGHRYVLESIADLSFDFEYVIVGDGPLRTSLEDYAVSLGIRDRVTFVGEVENEAVFSYLKSSDLFILPSYEEAFGIAYLEAMACGLPVIACEGEGPADYITHRKTGFLVPPKDSDVLVDVIRELQNNVELRRDVGFRGQQVALNRFSWERNAKSVEQVFNELIEP</sequence>
<dbReference type="PANTHER" id="PTHR45947:SF3">
    <property type="entry name" value="SULFOQUINOVOSYL TRANSFERASE SQD2"/>
    <property type="match status" value="1"/>
</dbReference>
<evidence type="ECO:0000313" key="3">
    <source>
        <dbReference type="EMBL" id="AXG06301.1"/>
    </source>
</evidence>
<name>A0A345E279_9EURY</name>
<dbReference type="GO" id="GO:0016757">
    <property type="term" value="F:glycosyltransferase activity"/>
    <property type="evidence" value="ECO:0007669"/>
    <property type="project" value="InterPro"/>
</dbReference>
<gene>
    <name evidence="3" type="ORF">DU500_07540</name>
</gene>
<protein>
    <submittedName>
        <fullName evidence="3">Glycosyltransferase family 4 protein</fullName>
    </submittedName>
</protein>
<keyword evidence="4" id="KW-1185">Reference proteome</keyword>
<organism evidence="3 4">
    <name type="scientific">Haloplanus rubicundus</name>
    <dbReference type="NCBI Taxonomy" id="1547898"/>
    <lineage>
        <taxon>Archaea</taxon>
        <taxon>Methanobacteriati</taxon>
        <taxon>Methanobacteriota</taxon>
        <taxon>Stenosarchaea group</taxon>
        <taxon>Halobacteria</taxon>
        <taxon>Halobacteriales</taxon>
        <taxon>Haloferacaceae</taxon>
        <taxon>Haloplanus</taxon>
    </lineage>
</organism>
<dbReference type="PANTHER" id="PTHR45947">
    <property type="entry name" value="SULFOQUINOVOSYL TRANSFERASE SQD2"/>
    <property type="match status" value="1"/>
</dbReference>
<feature type="domain" description="Glycosyltransferase subfamily 4-like N-terminal" evidence="2">
    <location>
        <begin position="21"/>
        <end position="197"/>
    </location>
</feature>
<dbReference type="Proteomes" id="UP000253273">
    <property type="component" value="Chromosome"/>
</dbReference>
<dbReference type="InterPro" id="IPR050194">
    <property type="entry name" value="Glycosyltransferase_grp1"/>
</dbReference>
<keyword evidence="3" id="KW-0808">Transferase</keyword>
<dbReference type="AlphaFoldDB" id="A0A345E279"/>
<dbReference type="InterPro" id="IPR028098">
    <property type="entry name" value="Glyco_trans_4-like_N"/>
</dbReference>
<dbReference type="GeneID" id="37283227"/>
<dbReference type="Pfam" id="PF13439">
    <property type="entry name" value="Glyco_transf_4"/>
    <property type="match status" value="1"/>
</dbReference>
<dbReference type="SUPFAM" id="SSF53756">
    <property type="entry name" value="UDP-Glycosyltransferase/glycogen phosphorylase"/>
    <property type="match status" value="1"/>
</dbReference>
<dbReference type="RefSeq" id="WP_114585440.1">
    <property type="nucleotide sequence ID" value="NZ_CP031150.1"/>
</dbReference>
<dbReference type="EMBL" id="CP031150">
    <property type="protein sequence ID" value="AXG06301.1"/>
    <property type="molecule type" value="Genomic_DNA"/>
</dbReference>
<accession>A0A345E279</accession>
<reference evidence="3 4" key="1">
    <citation type="submission" date="2018-07" db="EMBL/GenBank/DDBJ databases">
        <title>Genome sequences of Haloplanus sp. CBA1113.</title>
        <authorList>
            <person name="Kim Y.B."/>
            <person name="Roh S.W."/>
        </authorList>
    </citation>
    <scope>NUCLEOTIDE SEQUENCE [LARGE SCALE GENOMIC DNA]</scope>
    <source>
        <strain evidence="3 4">CBA1113</strain>
    </source>
</reference>
<evidence type="ECO:0000259" key="2">
    <source>
        <dbReference type="Pfam" id="PF13439"/>
    </source>
</evidence>
<evidence type="ECO:0000313" key="4">
    <source>
        <dbReference type="Proteomes" id="UP000253273"/>
    </source>
</evidence>
<evidence type="ECO:0000259" key="1">
    <source>
        <dbReference type="Pfam" id="PF00534"/>
    </source>
</evidence>
<feature type="domain" description="Glycosyl transferase family 1" evidence="1">
    <location>
        <begin position="209"/>
        <end position="362"/>
    </location>
</feature>
<dbReference type="KEGG" id="haj:DU500_07540"/>
<dbReference type="Pfam" id="PF00534">
    <property type="entry name" value="Glycos_transf_1"/>
    <property type="match status" value="1"/>
</dbReference>
<proteinExistence type="predicted"/>
<dbReference type="Gene3D" id="3.40.50.2000">
    <property type="entry name" value="Glycogen Phosphorylase B"/>
    <property type="match status" value="2"/>
</dbReference>
<dbReference type="OrthoDB" id="132546at2157"/>
<dbReference type="InterPro" id="IPR001296">
    <property type="entry name" value="Glyco_trans_1"/>
</dbReference>